<protein>
    <submittedName>
        <fullName evidence="2">Uncharacterized protein</fullName>
    </submittedName>
</protein>
<reference evidence="2" key="1">
    <citation type="submission" date="2012-04" db="EMBL/GenBank/DDBJ databases">
        <title>The Genome Sequence of Fusarium oxysporum melonis.</title>
        <authorList>
            <consortium name="The Broad Institute Genome Sequencing Platform"/>
            <person name="Ma L.-J."/>
            <person name="Gale L.R."/>
            <person name="Schwartz D.C."/>
            <person name="Zhou S."/>
            <person name="Corby-Kistler H."/>
            <person name="Young S.K."/>
            <person name="Zeng Q."/>
            <person name="Gargeya S."/>
            <person name="Fitzgerald M."/>
            <person name="Haas B."/>
            <person name="Abouelleil A."/>
            <person name="Alvarado L."/>
            <person name="Arachchi H.M."/>
            <person name="Berlin A."/>
            <person name="Brown A."/>
            <person name="Chapman S.B."/>
            <person name="Chen Z."/>
            <person name="Dunbar C."/>
            <person name="Freedman E."/>
            <person name="Gearin G."/>
            <person name="Goldberg J."/>
            <person name="Griggs A."/>
            <person name="Gujja S."/>
            <person name="Heiman D."/>
            <person name="Howarth C."/>
            <person name="Larson L."/>
            <person name="Lui A."/>
            <person name="MacDonald P.J.P."/>
            <person name="Montmayeur A."/>
            <person name="Murphy C."/>
            <person name="Neiman D."/>
            <person name="Pearson M."/>
            <person name="Priest M."/>
            <person name="Roberts A."/>
            <person name="Saif S."/>
            <person name="Shea T."/>
            <person name="Shenoy N."/>
            <person name="Sisk P."/>
            <person name="Stolte C."/>
            <person name="Sykes S."/>
            <person name="Wortman J."/>
            <person name="Nusbaum C."/>
            <person name="Birren B."/>
        </authorList>
    </citation>
    <scope>NUCLEOTIDE SEQUENCE</scope>
    <source>
        <strain evidence="2">26406</strain>
    </source>
</reference>
<feature type="compositionally biased region" description="Polar residues" evidence="1">
    <location>
        <begin position="1"/>
        <end position="13"/>
    </location>
</feature>
<dbReference type="HOGENOM" id="CLU_2996569_0_0_1"/>
<dbReference type="AlphaFoldDB" id="W9ZAE9"/>
<evidence type="ECO:0000313" key="2">
    <source>
        <dbReference type="EMBL" id="EXK25238.1"/>
    </source>
</evidence>
<proteinExistence type="predicted"/>
<organism evidence="2">
    <name type="scientific">Fusarium oxysporum f. sp. melonis 26406</name>
    <dbReference type="NCBI Taxonomy" id="1089452"/>
    <lineage>
        <taxon>Eukaryota</taxon>
        <taxon>Fungi</taxon>
        <taxon>Dikarya</taxon>
        <taxon>Ascomycota</taxon>
        <taxon>Pezizomycotina</taxon>
        <taxon>Sordariomycetes</taxon>
        <taxon>Hypocreomycetidae</taxon>
        <taxon>Hypocreales</taxon>
        <taxon>Nectriaceae</taxon>
        <taxon>Fusarium</taxon>
        <taxon>Fusarium oxysporum species complex</taxon>
    </lineage>
</organism>
<name>W9ZAE9_FUSOX</name>
<accession>W9ZAE9</accession>
<dbReference type="Proteomes" id="UP000030703">
    <property type="component" value="Unassembled WGS sequence"/>
</dbReference>
<feature type="region of interest" description="Disordered" evidence="1">
    <location>
        <begin position="1"/>
        <end position="25"/>
    </location>
</feature>
<reference evidence="2" key="2">
    <citation type="submission" date="2012-05" db="EMBL/GenBank/DDBJ databases">
        <title>Annotation of the Genome Sequence of Fusarium oxysporum f. sp. melonis 26406.</title>
        <authorList>
            <consortium name="The Broad Institute Genomics Platform"/>
            <person name="Ma L.-J."/>
            <person name="Corby-Kistler H."/>
            <person name="Broz K."/>
            <person name="Gale L.R."/>
            <person name="Jonkers W."/>
            <person name="O'Donnell K."/>
            <person name="Ploetz R."/>
            <person name="Steinberg C."/>
            <person name="Schwartz D.C."/>
            <person name="VanEtten H."/>
            <person name="Zhou S."/>
            <person name="Young S.K."/>
            <person name="Zeng Q."/>
            <person name="Gargeya S."/>
            <person name="Fitzgerald M."/>
            <person name="Abouelleil A."/>
            <person name="Alvarado L."/>
            <person name="Chapman S.B."/>
            <person name="Gainer-Dewar J."/>
            <person name="Goldberg J."/>
            <person name="Griggs A."/>
            <person name="Gujja S."/>
            <person name="Hansen M."/>
            <person name="Howarth C."/>
            <person name="Imamovic A."/>
            <person name="Ireland A."/>
            <person name="Larimer J."/>
            <person name="McCowan C."/>
            <person name="Murphy C."/>
            <person name="Pearson M."/>
            <person name="Poon T.W."/>
            <person name="Priest M."/>
            <person name="Roberts A."/>
            <person name="Saif S."/>
            <person name="Shea T."/>
            <person name="Sykes S."/>
            <person name="Wortman J."/>
            <person name="Nusbaum C."/>
            <person name="Birren B."/>
        </authorList>
    </citation>
    <scope>NUCLEOTIDE SEQUENCE</scope>
    <source>
        <strain evidence="2">26406</strain>
    </source>
</reference>
<dbReference type="VEuPathDB" id="FungiDB:FOMG_18092"/>
<evidence type="ECO:0000256" key="1">
    <source>
        <dbReference type="SAM" id="MobiDB-lite"/>
    </source>
</evidence>
<gene>
    <name evidence="2" type="ORF">FOMG_18092</name>
</gene>
<dbReference type="EMBL" id="JH659415">
    <property type="protein sequence ID" value="EXK25238.1"/>
    <property type="molecule type" value="Genomic_DNA"/>
</dbReference>
<sequence length="57" mass="5919">MESLTPTSEQGNLEGTLINGCLKDTGKPTNEWSGKDDDCADEEGGHAAADLLSCGHV</sequence>